<evidence type="ECO:0000256" key="1">
    <source>
        <dbReference type="SAM" id="MobiDB-lite"/>
    </source>
</evidence>
<dbReference type="AlphaFoldDB" id="W6MNM4"/>
<evidence type="ECO:0000313" key="3">
    <source>
        <dbReference type="EMBL" id="CDK27878.1"/>
    </source>
</evidence>
<keyword evidence="2" id="KW-0812">Transmembrane</keyword>
<dbReference type="GeneID" id="34521258"/>
<reference evidence="3" key="1">
    <citation type="submission" date="2013-12" db="EMBL/GenBank/DDBJ databases">
        <authorList>
            <person name="Genoscope - CEA"/>
        </authorList>
    </citation>
    <scope>NUCLEOTIDE SEQUENCE</scope>
    <source>
        <strain evidence="3">CBS 1993</strain>
    </source>
</reference>
<gene>
    <name evidence="3" type="ORF">KUCA_T00003858001</name>
</gene>
<keyword evidence="2" id="KW-1133">Transmembrane helix</keyword>
<evidence type="ECO:0000256" key="2">
    <source>
        <dbReference type="SAM" id="Phobius"/>
    </source>
</evidence>
<dbReference type="RefSeq" id="XP_022459870.1">
    <property type="nucleotide sequence ID" value="XM_022602314.1"/>
</dbReference>
<keyword evidence="4" id="KW-1185">Reference proteome</keyword>
<feature type="transmembrane region" description="Helical" evidence="2">
    <location>
        <begin position="6"/>
        <end position="25"/>
    </location>
</feature>
<accession>W6MNM4</accession>
<dbReference type="Proteomes" id="UP000019384">
    <property type="component" value="Unassembled WGS sequence"/>
</dbReference>
<dbReference type="HOGENOM" id="CLU_756639_0_0_1"/>
<sequence length="366" mass="40228">MNEVSSLVLSFLYLIALPFMGFLVVQQYENISLPNGSKIAGLLGMQPTEPVSISTKKESFEWVDPLASFISDAFQSSDVYEHRAWIAAKSYSSSLAVYLATKTDQWRAISANFYSTDLERHLGPYVDSLKSLYSGLWIIYTERYDEIKCAGAIIGCIAVLILTRRLLFRLLRTFARDVHNIEKGVNEMHQSPKSMDDDDDDQSDFGAGGDYGTGRSILTDFPTESQFPTQRTANFRSSSTSVSELLSDEDDASFHGSTHSSVSSQAHDFKTQYDTASSLLVSQTPSSLGTAPRVSSSASSLRLLTGQHYPFLPVFSDSPSKSSTTTVISEERVVFKSAGTVGSLSTVCWDEKHDSQARSPSLISVD</sequence>
<evidence type="ECO:0000313" key="4">
    <source>
        <dbReference type="Proteomes" id="UP000019384"/>
    </source>
</evidence>
<protein>
    <submittedName>
        <fullName evidence="3">Uncharacterized protein</fullName>
    </submittedName>
</protein>
<proteinExistence type="predicted"/>
<feature type="compositionally biased region" description="Low complexity" evidence="1">
    <location>
        <begin position="254"/>
        <end position="266"/>
    </location>
</feature>
<feature type="region of interest" description="Disordered" evidence="1">
    <location>
        <begin position="246"/>
        <end position="266"/>
    </location>
</feature>
<keyword evidence="2" id="KW-0472">Membrane</keyword>
<feature type="region of interest" description="Disordered" evidence="1">
    <location>
        <begin position="185"/>
        <end position="206"/>
    </location>
</feature>
<organism evidence="3 4">
    <name type="scientific">Kuraishia capsulata CBS 1993</name>
    <dbReference type="NCBI Taxonomy" id="1382522"/>
    <lineage>
        <taxon>Eukaryota</taxon>
        <taxon>Fungi</taxon>
        <taxon>Dikarya</taxon>
        <taxon>Ascomycota</taxon>
        <taxon>Saccharomycotina</taxon>
        <taxon>Pichiomycetes</taxon>
        <taxon>Pichiales</taxon>
        <taxon>Pichiaceae</taxon>
        <taxon>Kuraishia</taxon>
    </lineage>
</organism>
<reference evidence="3" key="2">
    <citation type="submission" date="2014-02" db="EMBL/GenBank/DDBJ databases">
        <title>Complete DNA sequence of /Kuraishia capsulata/ illustrates novel genomic features among budding yeasts (/Saccharomycotina/).</title>
        <authorList>
            <person name="Morales L."/>
            <person name="Noel B."/>
            <person name="Porcel B."/>
            <person name="Marcet-Houben M."/>
            <person name="Hullo M-F."/>
            <person name="Sacerdot C."/>
            <person name="Tekaia F."/>
            <person name="Leh-Louis V."/>
            <person name="Despons L."/>
            <person name="Khanna V."/>
            <person name="Aury J-M."/>
            <person name="Barbe V."/>
            <person name="Couloux A."/>
            <person name="Labadie K."/>
            <person name="Pelletier E."/>
            <person name="Souciet J-L."/>
            <person name="Boekhout T."/>
            <person name="Gabaldon T."/>
            <person name="Wincker P."/>
            <person name="Dujon B."/>
        </authorList>
    </citation>
    <scope>NUCLEOTIDE SEQUENCE</scope>
    <source>
        <strain evidence="3">CBS 1993</strain>
    </source>
</reference>
<dbReference type="EMBL" id="HG793128">
    <property type="protein sequence ID" value="CDK27878.1"/>
    <property type="molecule type" value="Genomic_DNA"/>
</dbReference>
<name>W6MNM4_9ASCO</name>